<accession>A0A0B2UWN8</accession>
<dbReference type="InterPro" id="IPR000477">
    <property type="entry name" value="RT_dom"/>
</dbReference>
<dbReference type="AlphaFoldDB" id="A0A0B2UWN8"/>
<dbReference type="STRING" id="6265.A0A0B2UWN8"/>
<dbReference type="SUPFAM" id="SSF56672">
    <property type="entry name" value="DNA/RNA polymerases"/>
    <property type="match status" value="1"/>
</dbReference>
<dbReference type="GO" id="GO:0003964">
    <property type="term" value="F:RNA-directed DNA polymerase activity"/>
    <property type="evidence" value="ECO:0007669"/>
    <property type="project" value="UniProtKB-KW"/>
</dbReference>
<comment type="caution">
    <text evidence="2">The sequence shown here is derived from an EMBL/GenBank/DDBJ whole genome shotgun (WGS) entry which is preliminary data.</text>
</comment>
<dbReference type="InterPro" id="IPR052560">
    <property type="entry name" value="RdDP_mobile_element"/>
</dbReference>
<dbReference type="CDD" id="cd01650">
    <property type="entry name" value="RT_nLTR_like"/>
    <property type="match status" value="1"/>
</dbReference>
<protein>
    <submittedName>
        <fullName evidence="2">Putative RNA-directed DNA polymerase from transposon BS</fullName>
    </submittedName>
</protein>
<dbReference type="InterPro" id="IPR043502">
    <property type="entry name" value="DNA/RNA_pol_sf"/>
</dbReference>
<proteinExistence type="predicted"/>
<evidence type="ECO:0000313" key="2">
    <source>
        <dbReference type="EMBL" id="KHN73654.1"/>
    </source>
</evidence>
<keyword evidence="3" id="KW-1185">Reference proteome</keyword>
<gene>
    <name evidence="2" type="primary">RTase</name>
    <name evidence="2" type="ORF">Tcan_01973</name>
</gene>
<feature type="domain" description="Reverse transcriptase" evidence="1">
    <location>
        <begin position="120"/>
        <end position="394"/>
    </location>
</feature>
<dbReference type="PROSITE" id="PS50878">
    <property type="entry name" value="RT_POL"/>
    <property type="match status" value="1"/>
</dbReference>
<dbReference type="EMBL" id="JPKZ01003092">
    <property type="protein sequence ID" value="KHN73654.1"/>
    <property type="molecule type" value="Genomic_DNA"/>
</dbReference>
<dbReference type="Pfam" id="PF00078">
    <property type="entry name" value="RVT_1"/>
    <property type="match status" value="1"/>
</dbReference>
<keyword evidence="2" id="KW-0548">Nucleotidyltransferase</keyword>
<dbReference type="OrthoDB" id="5856459at2759"/>
<organism evidence="2 3">
    <name type="scientific">Toxocara canis</name>
    <name type="common">Canine roundworm</name>
    <dbReference type="NCBI Taxonomy" id="6265"/>
    <lineage>
        <taxon>Eukaryota</taxon>
        <taxon>Metazoa</taxon>
        <taxon>Ecdysozoa</taxon>
        <taxon>Nematoda</taxon>
        <taxon>Chromadorea</taxon>
        <taxon>Rhabditida</taxon>
        <taxon>Spirurina</taxon>
        <taxon>Ascaridomorpha</taxon>
        <taxon>Ascaridoidea</taxon>
        <taxon>Toxocaridae</taxon>
        <taxon>Toxocara</taxon>
    </lineage>
</organism>
<evidence type="ECO:0000313" key="3">
    <source>
        <dbReference type="Proteomes" id="UP000031036"/>
    </source>
</evidence>
<dbReference type="PANTHER" id="PTHR36688:SF2">
    <property type="entry name" value="ENDONUCLEASE_EXONUCLEASE_PHOSPHATASE DOMAIN-CONTAINING PROTEIN"/>
    <property type="match status" value="1"/>
</dbReference>
<keyword evidence="2" id="KW-0695">RNA-directed DNA polymerase</keyword>
<evidence type="ECO:0000259" key="1">
    <source>
        <dbReference type="PROSITE" id="PS50878"/>
    </source>
</evidence>
<dbReference type="PANTHER" id="PTHR36688">
    <property type="entry name" value="ENDO/EXONUCLEASE/PHOSPHATASE DOMAIN-CONTAINING PROTEIN"/>
    <property type="match status" value="1"/>
</dbReference>
<sequence>MQKYKRIASGIKKEPKSTWKWLNRLLGRNKENNRCNVSSEILNNYFVTPKPWSVVDRSPCRDCNKNIATLQLRRLSCDHVYKCLTRLNPNAAPELDSITSQQLKLRKLNLIPKLCTLFNRIIATGIIPSSWKKGKIITIYKGAGDKTVPSSYRPITLLSCLSKFFELCIYDQLYTVINEKLPDFQHGFRRNHSVTTAQFEISDFIYNALDNQKIACLVQLDIAKAYDSVNPKLLLQKLINDLNPNGALKELFKNFLYERQVATFANDVLSNFGVVEIGIPQGGVLPPLLFAFFMSDIKSLNLEGNVVMYADDTQLLYSCHPHEFDKVEVAVKNDLNKVNEFLASIQMKLNQSKTTVTKFGTRQQLARLHQKRFAITENLEVDLLSSVRSLGLTYDENMSFRDHFEKLARSCSISLYSLRMARSCSIALYSLRTLRP</sequence>
<keyword evidence="2" id="KW-0808">Transferase</keyword>
<dbReference type="OMA" id="ESWMAEN"/>
<name>A0A0B2UWN8_TOXCA</name>
<reference evidence="2 3" key="1">
    <citation type="submission" date="2014-11" db="EMBL/GenBank/DDBJ databases">
        <title>Genetic blueprint of the zoonotic pathogen Toxocara canis.</title>
        <authorList>
            <person name="Zhu X.-Q."/>
            <person name="Korhonen P.K."/>
            <person name="Cai H."/>
            <person name="Young N.D."/>
            <person name="Nejsum P."/>
            <person name="von Samson-Himmelstjerna G."/>
            <person name="Boag P.R."/>
            <person name="Tan P."/>
            <person name="Li Q."/>
            <person name="Min J."/>
            <person name="Yang Y."/>
            <person name="Wang X."/>
            <person name="Fang X."/>
            <person name="Hall R.S."/>
            <person name="Hofmann A."/>
            <person name="Sternberg P.W."/>
            <person name="Jex A.R."/>
            <person name="Gasser R.B."/>
        </authorList>
    </citation>
    <scope>NUCLEOTIDE SEQUENCE [LARGE SCALE GENOMIC DNA]</scope>
    <source>
        <strain evidence="2">PN_DK_2014</strain>
    </source>
</reference>
<dbReference type="Proteomes" id="UP000031036">
    <property type="component" value="Unassembled WGS sequence"/>
</dbReference>